<comment type="caution">
    <text evidence="2">The sequence shown here is derived from an EMBL/GenBank/DDBJ whole genome shotgun (WGS) entry which is preliminary data.</text>
</comment>
<feature type="non-terminal residue" evidence="2">
    <location>
        <position position="81"/>
    </location>
</feature>
<dbReference type="InterPro" id="IPR036424">
    <property type="entry name" value="UPP_synth-like_sf"/>
</dbReference>
<accession>X0W1W5</accession>
<dbReference type="AlphaFoldDB" id="X0W1W5"/>
<proteinExistence type="predicted"/>
<keyword evidence="1" id="KW-0808">Transferase</keyword>
<organism evidence="2">
    <name type="scientific">marine sediment metagenome</name>
    <dbReference type="NCBI Taxonomy" id="412755"/>
    <lineage>
        <taxon>unclassified sequences</taxon>
        <taxon>metagenomes</taxon>
        <taxon>ecological metagenomes</taxon>
    </lineage>
</organism>
<gene>
    <name evidence="2" type="ORF">S01H1_42431</name>
</gene>
<name>X0W1W5_9ZZZZ</name>
<sequence length="81" mass="9540">MDGNRRFAKNLELTPEIGHLFGRDKIEEVLDWCLELDIKVLTVYAFSTENFNRNESEVKTLMNLCKQELDRAVKDSRIHKN</sequence>
<dbReference type="GO" id="GO:0045547">
    <property type="term" value="F:ditrans,polycis-polyprenyl diphosphate synthase [(2E,6E)-farnesyl diphosphate specific] activity"/>
    <property type="evidence" value="ECO:0007669"/>
    <property type="project" value="TreeGrafter"/>
</dbReference>
<dbReference type="PANTHER" id="PTHR10291:SF43">
    <property type="entry name" value="DEHYDRODOLICHYL DIPHOSPHATE SYNTHASE COMPLEX SUBUNIT DHDDS"/>
    <property type="match status" value="1"/>
</dbReference>
<dbReference type="GO" id="GO:0016094">
    <property type="term" value="P:polyprenol biosynthetic process"/>
    <property type="evidence" value="ECO:0007669"/>
    <property type="project" value="TreeGrafter"/>
</dbReference>
<dbReference type="PANTHER" id="PTHR10291">
    <property type="entry name" value="DEHYDRODOLICHYL DIPHOSPHATE SYNTHASE FAMILY MEMBER"/>
    <property type="match status" value="1"/>
</dbReference>
<evidence type="ECO:0000256" key="1">
    <source>
        <dbReference type="ARBA" id="ARBA00022679"/>
    </source>
</evidence>
<dbReference type="InterPro" id="IPR001441">
    <property type="entry name" value="UPP_synth-like"/>
</dbReference>
<evidence type="ECO:0000313" key="2">
    <source>
        <dbReference type="EMBL" id="GAG06736.1"/>
    </source>
</evidence>
<protein>
    <submittedName>
        <fullName evidence="2">Uncharacterized protein</fullName>
    </submittedName>
</protein>
<dbReference type="EMBL" id="BARS01026989">
    <property type="protein sequence ID" value="GAG06736.1"/>
    <property type="molecule type" value="Genomic_DNA"/>
</dbReference>
<dbReference type="Gene3D" id="3.40.1180.10">
    <property type="entry name" value="Decaprenyl diphosphate synthase-like"/>
    <property type="match status" value="1"/>
</dbReference>
<dbReference type="SUPFAM" id="SSF64005">
    <property type="entry name" value="Undecaprenyl diphosphate synthase"/>
    <property type="match status" value="1"/>
</dbReference>
<reference evidence="2" key="1">
    <citation type="journal article" date="2014" name="Front. Microbiol.">
        <title>High frequency of phylogenetically diverse reductive dehalogenase-homologous genes in deep subseafloor sedimentary metagenomes.</title>
        <authorList>
            <person name="Kawai M."/>
            <person name="Futagami T."/>
            <person name="Toyoda A."/>
            <person name="Takaki Y."/>
            <person name="Nishi S."/>
            <person name="Hori S."/>
            <person name="Arai W."/>
            <person name="Tsubouchi T."/>
            <person name="Morono Y."/>
            <person name="Uchiyama I."/>
            <person name="Ito T."/>
            <person name="Fujiyama A."/>
            <person name="Inagaki F."/>
            <person name="Takami H."/>
        </authorList>
    </citation>
    <scope>NUCLEOTIDE SEQUENCE</scope>
    <source>
        <strain evidence="2">Expedition CK06-06</strain>
    </source>
</reference>
<dbReference type="Pfam" id="PF01255">
    <property type="entry name" value="Prenyltransf"/>
    <property type="match status" value="1"/>
</dbReference>